<evidence type="ECO:0000313" key="2">
    <source>
        <dbReference type="EMBL" id="GAA3739794.1"/>
    </source>
</evidence>
<evidence type="ECO:0000259" key="1">
    <source>
        <dbReference type="Pfam" id="PF01168"/>
    </source>
</evidence>
<dbReference type="Pfam" id="PF01168">
    <property type="entry name" value="Ala_racemase_N"/>
    <property type="match status" value="1"/>
</dbReference>
<feature type="domain" description="Alanine racemase N-terminal" evidence="1">
    <location>
        <begin position="38"/>
        <end position="286"/>
    </location>
</feature>
<organism evidence="2 3">
    <name type="scientific">Leifsonella bigeumensis</name>
    <dbReference type="NCBI Taxonomy" id="433643"/>
    <lineage>
        <taxon>Bacteria</taxon>
        <taxon>Bacillati</taxon>
        <taxon>Actinomycetota</taxon>
        <taxon>Actinomycetes</taxon>
        <taxon>Micrococcales</taxon>
        <taxon>Microbacteriaceae</taxon>
        <taxon>Leifsonella</taxon>
    </lineage>
</organism>
<name>A0ABP7FK14_9MICO</name>
<dbReference type="EMBL" id="BAABAE010000003">
    <property type="protein sequence ID" value="GAA3739794.1"/>
    <property type="molecule type" value="Genomic_DNA"/>
</dbReference>
<evidence type="ECO:0000313" key="3">
    <source>
        <dbReference type="Proteomes" id="UP001501004"/>
    </source>
</evidence>
<proteinExistence type="predicted"/>
<dbReference type="PANTHER" id="PTHR28004:SF2">
    <property type="entry name" value="D-SERINE DEHYDRATASE"/>
    <property type="match status" value="1"/>
</dbReference>
<comment type="caution">
    <text evidence="2">The sequence shown here is derived from an EMBL/GenBank/DDBJ whole genome shotgun (WGS) entry which is preliminary data.</text>
</comment>
<reference evidence="3" key="1">
    <citation type="journal article" date="2019" name="Int. J. Syst. Evol. Microbiol.">
        <title>The Global Catalogue of Microorganisms (GCM) 10K type strain sequencing project: providing services to taxonomists for standard genome sequencing and annotation.</title>
        <authorList>
            <consortium name="The Broad Institute Genomics Platform"/>
            <consortium name="The Broad Institute Genome Sequencing Center for Infectious Disease"/>
            <person name="Wu L."/>
            <person name="Ma J."/>
        </authorList>
    </citation>
    <scope>NUCLEOTIDE SEQUENCE [LARGE SCALE GENOMIC DNA]</scope>
    <source>
        <strain evidence="3">JCM 16949</strain>
    </source>
</reference>
<dbReference type="Gene3D" id="3.20.20.10">
    <property type="entry name" value="Alanine racemase"/>
    <property type="match status" value="1"/>
</dbReference>
<dbReference type="RefSeq" id="WP_344755185.1">
    <property type="nucleotide sequence ID" value="NZ_BAABAE010000003.1"/>
</dbReference>
<dbReference type="InterPro" id="IPR029066">
    <property type="entry name" value="PLP-binding_barrel"/>
</dbReference>
<accession>A0ABP7FK14</accession>
<gene>
    <name evidence="2" type="ORF">GCM10022239_14270</name>
</gene>
<dbReference type="Proteomes" id="UP001501004">
    <property type="component" value="Unassembled WGS sequence"/>
</dbReference>
<dbReference type="InterPro" id="IPR001608">
    <property type="entry name" value="Ala_racemase_N"/>
</dbReference>
<sequence>MRLDRPSDTPWLRPGEYWPALAAATAGLDTPFGVLSQPALAHNAHEMLGRLHGGPANGTTIRVASKSLRVRKAIEAVEALPGYRGVLAYTLAEGLWLAETIPDVVVGYPSADRSAIERLGRDERLAARVTIMVDSVAQLDLVDSVIPPGKRNGIRVCLELDAAWDAPLLGHVGTWRSPVHSVAQLRALAERVIERPGFDLVGLMAYEGQIAGTVDRPAGKPVYGAVVRWMQKRSAHELAARRAAAVAALRELTDLEFVNGGGTGSLESTSAEPAVTEIAAGSGLFGPHLFDHYGSFRPAPAAAFALSVVRKPRPDIATVHGGGWIASGPPAADRLPLAVWPEGLRMVPREMAGEVQTPLTGSSALEVGDRVWFRHTKAGELAEHLSEVAVVEGDRIVDTLPTYRGEGKAWL</sequence>
<keyword evidence="3" id="KW-1185">Reference proteome</keyword>
<dbReference type="InterPro" id="IPR051466">
    <property type="entry name" value="D-amino_acid_metab_enzyme"/>
</dbReference>
<dbReference type="PANTHER" id="PTHR28004">
    <property type="entry name" value="ZGC:162816-RELATED"/>
    <property type="match status" value="1"/>
</dbReference>
<dbReference type="SUPFAM" id="SSF51419">
    <property type="entry name" value="PLP-binding barrel"/>
    <property type="match status" value="1"/>
</dbReference>
<protein>
    <submittedName>
        <fullName evidence="2">Alanine racemase</fullName>
    </submittedName>
</protein>